<dbReference type="SUPFAM" id="SSF50891">
    <property type="entry name" value="Cyclophilin-like"/>
    <property type="match status" value="1"/>
</dbReference>
<dbReference type="Proteomes" id="UP001642484">
    <property type="component" value="Unassembled WGS sequence"/>
</dbReference>
<protein>
    <recommendedName>
        <fullName evidence="1">PPIase cyclophilin-type domain-containing protein</fullName>
    </recommendedName>
</protein>
<sequence length="926" mass="100782">MAALPEVQPFLRAHPQAASTQVLRRSLPCKASQTSGSGARYPSLGALACALSTSTCARRSWLLRASARRCRVRSCASSQHESHETDVVLVGSGLGSLSCAAVLAAAGRHVTVCESHYRLGGACHTFTAKVAGAGEFHFESGPSLYSGLSLEESPSQLKHVFQIVGKEPQWIQYDRWNAFLPEGEVNVAVGYQEVVQKLLPAYGGTDAVAQWQKLMSELKPMSDALYNAPPFGALRDDSWAAVTMGRFFRRLGPLLFDIPGGAARLSQPFEDFLREVGVTDSFVKNYLSLFSFLLQGLPSYGSPTSMMAYMMADLYRKGGTCLDYPKGGSEAIVQALLDGIEEKSPSAKIWSQAHVEDILVEQGRAVGVRLKNGATIRAREAVVSGADIGVTQQLLANAEAPELEGFFEEQWGEFEPLNSFIHIHLGFRGEGLPTAHSPEFPAQWGVVNDWSDLEAARNVVLVSVPSLLDPDFAPKAGLISPSDHPLQGFHSLHAYTPATERWADWEHLDRSSAEHLGRGNEYRQKKAEAADFLYQAIERQALGEGLLTGLRAHAWAQVPDIRSRVVFEKVGTPLTHAPGRFLRKPKGAYGWRVLAGSNLPSHKTPLAGLHLCGDSTYPGIGVPSAAMSGHICANNILSVTEHWSLLDRIREWHYELDMSCLGFALASSRLVGRGSLEVGHNAPNQWRLEKSDVEIRKEAQKRAKERIPGRPVVFLDIEVAGHPAARVVCERLSLVCERGELFSDLVPKTAENFRCLCTGEKGYSTAGKPLHLKGNAFHRVVPGFAVQGGDITRGDGTGGESVYGGTFEDESFDLSHDAPGPRPGLGDAKSVIVDCGVLARAGFAGWADAQIGTRRSARVAHLFHILKKYKGARKAETWKGGEITLTKGKVRDSDWAHVIHWRFEARRPRPQGVLRPVLCASGHPSC</sequence>
<evidence type="ECO:0000313" key="2">
    <source>
        <dbReference type="EMBL" id="CAK8985764.1"/>
    </source>
</evidence>
<dbReference type="PROSITE" id="PS50072">
    <property type="entry name" value="CSA_PPIASE_2"/>
    <property type="match status" value="1"/>
</dbReference>
<keyword evidence="3" id="KW-1185">Reference proteome</keyword>
<evidence type="ECO:0000259" key="1">
    <source>
        <dbReference type="PROSITE" id="PS50072"/>
    </source>
</evidence>
<gene>
    <name evidence="2" type="ORF">CCMP2556_LOCUS261</name>
</gene>
<dbReference type="PANTHER" id="PTHR46313:SF3">
    <property type="entry name" value="PROLYCOPENE ISOMERASE, CHLOROPLASTIC"/>
    <property type="match status" value="1"/>
</dbReference>
<dbReference type="PANTHER" id="PTHR46313">
    <property type="match status" value="1"/>
</dbReference>
<dbReference type="PRINTS" id="PR00153">
    <property type="entry name" value="CSAPPISMRASE"/>
</dbReference>
<dbReference type="InterPro" id="IPR029000">
    <property type="entry name" value="Cyclophilin-like_dom_sf"/>
</dbReference>
<reference evidence="2 3" key="1">
    <citation type="submission" date="2024-02" db="EMBL/GenBank/DDBJ databases">
        <authorList>
            <person name="Chen Y."/>
            <person name="Shah S."/>
            <person name="Dougan E. K."/>
            <person name="Thang M."/>
            <person name="Chan C."/>
        </authorList>
    </citation>
    <scope>NUCLEOTIDE SEQUENCE [LARGE SCALE GENOMIC DNA]</scope>
</reference>
<dbReference type="InterPro" id="IPR045892">
    <property type="entry name" value="CrtISO-like"/>
</dbReference>
<accession>A0ABP0H907</accession>
<dbReference type="Gene3D" id="2.40.100.10">
    <property type="entry name" value="Cyclophilin-like"/>
    <property type="match status" value="1"/>
</dbReference>
<dbReference type="Pfam" id="PF00160">
    <property type="entry name" value="Pro_isomerase"/>
    <property type="match status" value="1"/>
</dbReference>
<dbReference type="InterPro" id="IPR002937">
    <property type="entry name" value="Amino_oxidase"/>
</dbReference>
<dbReference type="InterPro" id="IPR002130">
    <property type="entry name" value="Cyclophilin-type_PPIase_dom"/>
</dbReference>
<dbReference type="EMBL" id="CAXAMN010000003">
    <property type="protein sequence ID" value="CAK8985764.1"/>
    <property type="molecule type" value="Genomic_DNA"/>
</dbReference>
<evidence type="ECO:0000313" key="3">
    <source>
        <dbReference type="Proteomes" id="UP001642484"/>
    </source>
</evidence>
<name>A0ABP0H907_9DINO</name>
<dbReference type="InterPro" id="IPR036188">
    <property type="entry name" value="FAD/NAD-bd_sf"/>
</dbReference>
<proteinExistence type="predicted"/>
<organism evidence="2 3">
    <name type="scientific">Durusdinium trenchii</name>
    <dbReference type="NCBI Taxonomy" id="1381693"/>
    <lineage>
        <taxon>Eukaryota</taxon>
        <taxon>Sar</taxon>
        <taxon>Alveolata</taxon>
        <taxon>Dinophyceae</taxon>
        <taxon>Suessiales</taxon>
        <taxon>Symbiodiniaceae</taxon>
        <taxon>Durusdinium</taxon>
    </lineage>
</organism>
<comment type="caution">
    <text evidence="2">The sequence shown here is derived from an EMBL/GenBank/DDBJ whole genome shotgun (WGS) entry which is preliminary data.</text>
</comment>
<dbReference type="Pfam" id="PF01593">
    <property type="entry name" value="Amino_oxidase"/>
    <property type="match status" value="1"/>
</dbReference>
<dbReference type="Gene3D" id="3.50.50.60">
    <property type="entry name" value="FAD/NAD(P)-binding domain"/>
    <property type="match status" value="2"/>
</dbReference>
<dbReference type="SUPFAM" id="SSF51905">
    <property type="entry name" value="FAD/NAD(P)-binding domain"/>
    <property type="match status" value="1"/>
</dbReference>
<feature type="domain" description="PPIase cyclophilin-type" evidence="1">
    <location>
        <begin position="714"/>
        <end position="820"/>
    </location>
</feature>